<dbReference type="EMBL" id="BFEA01000017">
    <property type="protein sequence ID" value="GBG61112.1"/>
    <property type="molecule type" value="Genomic_DNA"/>
</dbReference>
<sequence>MCIRDRYADVPIEEEEKKGAVEGEEVEVEERVSRGAGEIGMVGQGLTLVSGSSVRLFHFELSTLAVLVKTLDMLVAQALLSDRTTVDAIAGASDSITVVAASFYLAAVGAGIARAVLVAVNEVGPHILSSVGCVVDVVVVGRALAFVVAEFEGAIVVAVGASDADFVAIVHVAALISPEVVAAIAGEVFAIVGVAGALVQLGHRAGALGWTCDGCRKARSTSSSDTVVVVAIPCGQAEVFELRKGCGWSHAVYPSCFDVPGKVVVAVVVGVGVALARFA</sequence>
<reference evidence="1 2" key="1">
    <citation type="journal article" date="2018" name="Cell">
        <title>The Chara Genome: Secondary Complexity and Implications for Plant Terrestrialization.</title>
        <authorList>
            <person name="Nishiyama T."/>
            <person name="Sakayama H."/>
            <person name="Vries J.D."/>
            <person name="Buschmann H."/>
            <person name="Saint-Marcoux D."/>
            <person name="Ullrich K.K."/>
            <person name="Haas F.B."/>
            <person name="Vanderstraeten L."/>
            <person name="Becker D."/>
            <person name="Lang D."/>
            <person name="Vosolsobe S."/>
            <person name="Rombauts S."/>
            <person name="Wilhelmsson P.K.I."/>
            <person name="Janitza P."/>
            <person name="Kern R."/>
            <person name="Heyl A."/>
            <person name="Rumpler F."/>
            <person name="Villalobos L.I.A.C."/>
            <person name="Clay J.M."/>
            <person name="Skokan R."/>
            <person name="Toyoda A."/>
            <person name="Suzuki Y."/>
            <person name="Kagoshima H."/>
            <person name="Schijlen E."/>
            <person name="Tajeshwar N."/>
            <person name="Catarino B."/>
            <person name="Hetherington A.J."/>
            <person name="Saltykova A."/>
            <person name="Bonnot C."/>
            <person name="Breuninger H."/>
            <person name="Symeonidi A."/>
            <person name="Radhakrishnan G.V."/>
            <person name="Van Nieuwerburgh F."/>
            <person name="Deforce D."/>
            <person name="Chang C."/>
            <person name="Karol K.G."/>
            <person name="Hedrich R."/>
            <person name="Ulvskov P."/>
            <person name="Glockner G."/>
            <person name="Delwiche C.F."/>
            <person name="Petrasek J."/>
            <person name="Van de Peer Y."/>
            <person name="Friml J."/>
            <person name="Beilby M."/>
            <person name="Dolan L."/>
            <person name="Kohara Y."/>
            <person name="Sugano S."/>
            <person name="Fujiyama A."/>
            <person name="Delaux P.-M."/>
            <person name="Quint M."/>
            <person name="TheiBen G."/>
            <person name="Hagemann M."/>
            <person name="Harholt J."/>
            <person name="Dunand C."/>
            <person name="Zachgo S."/>
            <person name="Langdale J."/>
            <person name="Maumus F."/>
            <person name="Straeten D.V.D."/>
            <person name="Gould S.B."/>
            <person name="Rensing S.A."/>
        </authorList>
    </citation>
    <scope>NUCLEOTIDE SEQUENCE [LARGE SCALE GENOMIC DNA]</scope>
    <source>
        <strain evidence="1 2">S276</strain>
    </source>
</reference>
<name>A0A388JTT2_CHABU</name>
<protein>
    <submittedName>
        <fullName evidence="1">Uncharacterized protein</fullName>
    </submittedName>
</protein>
<evidence type="ECO:0000313" key="1">
    <source>
        <dbReference type="EMBL" id="GBG61112.1"/>
    </source>
</evidence>
<dbReference type="AlphaFoldDB" id="A0A388JTT2"/>
<proteinExistence type="predicted"/>
<gene>
    <name evidence="1" type="ORF">CBR_g19189</name>
</gene>
<dbReference type="Proteomes" id="UP000265515">
    <property type="component" value="Unassembled WGS sequence"/>
</dbReference>
<organism evidence="1 2">
    <name type="scientific">Chara braunii</name>
    <name type="common">Braun's stonewort</name>
    <dbReference type="NCBI Taxonomy" id="69332"/>
    <lineage>
        <taxon>Eukaryota</taxon>
        <taxon>Viridiplantae</taxon>
        <taxon>Streptophyta</taxon>
        <taxon>Charophyceae</taxon>
        <taxon>Charales</taxon>
        <taxon>Characeae</taxon>
        <taxon>Chara</taxon>
    </lineage>
</organism>
<evidence type="ECO:0000313" key="2">
    <source>
        <dbReference type="Proteomes" id="UP000265515"/>
    </source>
</evidence>
<dbReference type="Gramene" id="GBG61112">
    <property type="protein sequence ID" value="GBG61112"/>
    <property type="gene ID" value="CBR_g19189"/>
</dbReference>
<comment type="caution">
    <text evidence="1">The sequence shown here is derived from an EMBL/GenBank/DDBJ whole genome shotgun (WGS) entry which is preliminary data.</text>
</comment>
<accession>A0A388JTT2</accession>
<keyword evidence="2" id="KW-1185">Reference proteome</keyword>